<dbReference type="PANTHER" id="PTHR23028">
    <property type="entry name" value="ACETYLTRANSFERASE"/>
    <property type="match status" value="1"/>
</dbReference>
<dbReference type="EMBL" id="LT629750">
    <property type="protein sequence ID" value="SDT00098.1"/>
    <property type="molecule type" value="Genomic_DNA"/>
</dbReference>
<feature type="transmembrane region" description="Helical" evidence="1">
    <location>
        <begin position="287"/>
        <end position="304"/>
    </location>
</feature>
<keyword evidence="1" id="KW-0472">Membrane</keyword>
<evidence type="ECO:0000313" key="3">
    <source>
        <dbReference type="EMBL" id="SDT00098.1"/>
    </source>
</evidence>
<keyword evidence="3" id="KW-0378">Hydrolase</keyword>
<keyword evidence="1" id="KW-0812">Transmembrane</keyword>
<evidence type="ECO:0000259" key="2">
    <source>
        <dbReference type="Pfam" id="PF01757"/>
    </source>
</evidence>
<name>A0A1H1WS56_9BRAD</name>
<feature type="domain" description="Acyltransferase 3" evidence="2">
    <location>
        <begin position="9"/>
        <end position="327"/>
    </location>
</feature>
<dbReference type="Pfam" id="PF01757">
    <property type="entry name" value="Acyl_transf_3"/>
    <property type="match status" value="1"/>
</dbReference>
<dbReference type="Proteomes" id="UP000243904">
    <property type="component" value="Chromosome I"/>
</dbReference>
<reference evidence="4" key="1">
    <citation type="submission" date="2016-10" db="EMBL/GenBank/DDBJ databases">
        <authorList>
            <person name="Varghese N."/>
            <person name="Submissions S."/>
        </authorList>
    </citation>
    <scope>NUCLEOTIDE SEQUENCE [LARGE SCALE GENOMIC DNA]</scope>
    <source>
        <strain evidence="4">GAS369</strain>
    </source>
</reference>
<evidence type="ECO:0000313" key="4">
    <source>
        <dbReference type="Proteomes" id="UP000243904"/>
    </source>
</evidence>
<feature type="transmembrane region" description="Helical" evidence="1">
    <location>
        <begin position="310"/>
        <end position="331"/>
    </location>
</feature>
<dbReference type="GO" id="GO:0009103">
    <property type="term" value="P:lipopolysaccharide biosynthetic process"/>
    <property type="evidence" value="ECO:0007669"/>
    <property type="project" value="TreeGrafter"/>
</dbReference>
<accession>A0A1H1WS56</accession>
<dbReference type="AlphaFoldDB" id="A0A1H1WS56"/>
<feature type="transmembrane region" description="Helical" evidence="1">
    <location>
        <begin position="12"/>
        <end position="31"/>
    </location>
</feature>
<protein>
    <submittedName>
        <fullName evidence="3">Peptidoglycan/LPS O-acetylase OafA/YrhL, contains acyltransferase and SGNH-hydrolase domains</fullName>
    </submittedName>
</protein>
<proteinExistence type="predicted"/>
<dbReference type="GO" id="GO:0016787">
    <property type="term" value="F:hydrolase activity"/>
    <property type="evidence" value="ECO:0007669"/>
    <property type="project" value="UniProtKB-KW"/>
</dbReference>
<feature type="transmembrane region" description="Helical" evidence="1">
    <location>
        <begin position="257"/>
        <end position="275"/>
    </location>
</feature>
<dbReference type="InterPro" id="IPR050879">
    <property type="entry name" value="Acyltransferase_3"/>
</dbReference>
<feature type="transmembrane region" description="Helical" evidence="1">
    <location>
        <begin position="234"/>
        <end position="251"/>
    </location>
</feature>
<organism evidence="3 4">
    <name type="scientific">Bradyrhizobium canariense</name>
    <dbReference type="NCBI Taxonomy" id="255045"/>
    <lineage>
        <taxon>Bacteria</taxon>
        <taxon>Pseudomonadati</taxon>
        <taxon>Pseudomonadota</taxon>
        <taxon>Alphaproteobacteria</taxon>
        <taxon>Hyphomicrobiales</taxon>
        <taxon>Nitrobacteraceae</taxon>
        <taxon>Bradyrhizobium</taxon>
    </lineage>
</organism>
<feature type="transmembrane region" description="Helical" evidence="1">
    <location>
        <begin position="173"/>
        <end position="191"/>
    </location>
</feature>
<feature type="transmembrane region" description="Helical" evidence="1">
    <location>
        <begin position="147"/>
        <end position="167"/>
    </location>
</feature>
<sequence length="384" mass="43430">MLDYKRQNNFDAVRLFLAMTVVLGHLTWMLPGNYGPLQIALNHFDGAKAVDCFFVISGFLIFRSFRRSKSHADYWSNRIRRIYPALVAVIVATVIWGAFVTTTSPKEYFSSPTLGYLIYNLLFMSFRQNSLPGVFENSQIHFLNGALWTLKIEAMFYISVPLIVFFARKFLRFEILAVILYLLSVIFKMTLHHMAVTKQLPVYDNWGSQLPGQLSFFMAGGLLEYCSETFRRHASVYLGLAVLGLAVSNWLGAYALYPISLAIVVIYVCDALPYLGNISRYGDFSYGLYVSHFPIILSFAALSVLPGNPILRAVIALLACLIYAVLSWHLIEKRWLRPRNRLSPVTLRPRLAGNEPHPLPAAASYPMATWQQPLAPNADRSLVP</sequence>
<feature type="transmembrane region" description="Helical" evidence="1">
    <location>
        <begin position="82"/>
        <end position="102"/>
    </location>
</feature>
<dbReference type="GO" id="GO:0016020">
    <property type="term" value="C:membrane"/>
    <property type="evidence" value="ECO:0007669"/>
    <property type="project" value="TreeGrafter"/>
</dbReference>
<gene>
    <name evidence="3" type="ORF">SAMN05444158_3995</name>
</gene>
<evidence type="ECO:0000256" key="1">
    <source>
        <dbReference type="SAM" id="Phobius"/>
    </source>
</evidence>
<dbReference type="GO" id="GO:0016747">
    <property type="term" value="F:acyltransferase activity, transferring groups other than amino-acyl groups"/>
    <property type="evidence" value="ECO:0007669"/>
    <property type="project" value="InterPro"/>
</dbReference>
<dbReference type="InterPro" id="IPR002656">
    <property type="entry name" value="Acyl_transf_3_dom"/>
</dbReference>
<keyword evidence="3" id="KW-0012">Acyltransferase</keyword>
<keyword evidence="4" id="KW-1185">Reference proteome</keyword>
<keyword evidence="3" id="KW-0808">Transferase</keyword>
<dbReference type="RefSeq" id="WP_146688497.1">
    <property type="nucleotide sequence ID" value="NZ_LT629750.1"/>
</dbReference>
<feature type="transmembrane region" description="Helical" evidence="1">
    <location>
        <begin position="43"/>
        <end position="62"/>
    </location>
</feature>
<dbReference type="PANTHER" id="PTHR23028:SF53">
    <property type="entry name" value="ACYL_TRANSF_3 DOMAIN-CONTAINING PROTEIN"/>
    <property type="match status" value="1"/>
</dbReference>
<keyword evidence="1" id="KW-1133">Transmembrane helix</keyword>